<accession>A0A0W0VI03</accession>
<protein>
    <recommendedName>
        <fullName evidence="4">DUF2066 domain-containing protein</fullName>
    </recommendedName>
</protein>
<dbReference type="PATRIC" id="fig|45068.5.peg.2072"/>
<dbReference type="AlphaFoldDB" id="A0A0W0VI03"/>
<gene>
    <name evidence="2" type="ORF">Llon_1907</name>
</gene>
<evidence type="ECO:0000313" key="2">
    <source>
        <dbReference type="EMBL" id="KTD19735.1"/>
    </source>
</evidence>
<comment type="caution">
    <text evidence="2">The sequence shown here is derived from an EMBL/GenBank/DDBJ whole genome shotgun (WGS) entry which is preliminary data.</text>
</comment>
<reference evidence="2 3" key="1">
    <citation type="submission" date="2015-11" db="EMBL/GenBank/DDBJ databases">
        <title>Genomic analysis of 38 Legionella species identifies large and diverse effector repertoires.</title>
        <authorList>
            <person name="Burstein D."/>
            <person name="Amaro F."/>
            <person name="Zusman T."/>
            <person name="Lifshitz Z."/>
            <person name="Cohen O."/>
            <person name="Gilbert J.A."/>
            <person name="Pupko T."/>
            <person name="Shuman H.A."/>
            <person name="Segal G."/>
        </authorList>
    </citation>
    <scope>NUCLEOTIDE SEQUENCE [LARGE SCALE GENOMIC DNA]</scope>
    <source>
        <strain evidence="2 3">ATCC 49505</strain>
    </source>
</reference>
<evidence type="ECO:0000313" key="3">
    <source>
        <dbReference type="Proteomes" id="UP000054997"/>
    </source>
</evidence>
<evidence type="ECO:0008006" key="4">
    <source>
        <dbReference type="Google" id="ProtNLM"/>
    </source>
</evidence>
<feature type="signal peptide" evidence="1">
    <location>
        <begin position="1"/>
        <end position="17"/>
    </location>
</feature>
<dbReference type="EMBL" id="LNYK01000033">
    <property type="protein sequence ID" value="KTD19735.1"/>
    <property type="molecule type" value="Genomic_DNA"/>
</dbReference>
<keyword evidence="3" id="KW-1185">Reference proteome</keyword>
<proteinExistence type="predicted"/>
<evidence type="ECO:0000256" key="1">
    <source>
        <dbReference type="SAM" id="SignalP"/>
    </source>
</evidence>
<sequence length="334" mass="38427">MRYYFLFILFLFGTCCAQNSNPLYEAVIDFPAKNSLQANLKLGLQLVINRLTPGENDLENPVIQSTNANTLPHTLHYQTMQHRPKLYIQFEPKAINQLMERAGQQPWIKTRPVLQTWVVMRHRLECHFAKAEQYPELFKSLQTAAEKKGLKLEYPTVALMSKTKPEVSISERLPISEKFAKLPQPHPPVAVLVIEFNTSNSKGELWESWDAFFQGEWSNNQAIQTTAQSAGDYSIKGVSKFLFKVAEERKMTSHSIYLNIHHIDTAESFENLDEYLQHIPGVLKTSINSVTADTVLYTLDLNIPTELLENRLNNKYERLPDIPGENIINYRFKT</sequence>
<name>A0A0W0VI03_9GAMM</name>
<organism evidence="2 3">
    <name type="scientific">Legionella londiniensis</name>
    <dbReference type="NCBI Taxonomy" id="45068"/>
    <lineage>
        <taxon>Bacteria</taxon>
        <taxon>Pseudomonadati</taxon>
        <taxon>Pseudomonadota</taxon>
        <taxon>Gammaproteobacteria</taxon>
        <taxon>Legionellales</taxon>
        <taxon>Legionellaceae</taxon>
        <taxon>Legionella</taxon>
    </lineage>
</organism>
<dbReference type="OrthoDB" id="5634973at2"/>
<dbReference type="InterPro" id="IPR018642">
    <property type="entry name" value="DUF2066"/>
</dbReference>
<dbReference type="Proteomes" id="UP000054997">
    <property type="component" value="Unassembled WGS sequence"/>
</dbReference>
<feature type="chain" id="PRO_5006914828" description="DUF2066 domain-containing protein" evidence="1">
    <location>
        <begin position="18"/>
        <end position="334"/>
    </location>
</feature>
<dbReference type="STRING" id="45068.Llon_1907"/>
<keyword evidence="1" id="KW-0732">Signal</keyword>
<dbReference type="Pfam" id="PF09839">
    <property type="entry name" value="DUF2066"/>
    <property type="match status" value="1"/>
</dbReference>
<dbReference type="RefSeq" id="WP_058529882.1">
    <property type="nucleotide sequence ID" value="NZ_CAAAHZ010000001.1"/>
</dbReference>